<evidence type="ECO:0000313" key="6">
    <source>
        <dbReference type="Proteomes" id="UP001527882"/>
    </source>
</evidence>
<dbReference type="EMBL" id="JAQAGZ010000026">
    <property type="protein sequence ID" value="MCZ8516681.1"/>
    <property type="molecule type" value="Genomic_DNA"/>
</dbReference>
<proteinExistence type="predicted"/>
<organism evidence="5 6">
    <name type="scientific">Paenibacillus gyeongsangnamensis</name>
    <dbReference type="NCBI Taxonomy" id="3388067"/>
    <lineage>
        <taxon>Bacteria</taxon>
        <taxon>Bacillati</taxon>
        <taxon>Bacillota</taxon>
        <taxon>Bacilli</taxon>
        <taxon>Bacillales</taxon>
        <taxon>Paenibacillaceae</taxon>
        <taxon>Paenibacillus</taxon>
    </lineage>
</organism>
<dbReference type="Proteomes" id="UP001527882">
    <property type="component" value="Unassembled WGS sequence"/>
</dbReference>
<dbReference type="PROSITE" id="PS51118">
    <property type="entry name" value="HTH_HXLR"/>
    <property type="match status" value="1"/>
</dbReference>
<gene>
    <name evidence="5" type="ORF">O9H85_30725</name>
</gene>
<dbReference type="SUPFAM" id="SSF46785">
    <property type="entry name" value="Winged helix' DNA-binding domain"/>
    <property type="match status" value="1"/>
</dbReference>
<dbReference type="InterPro" id="IPR002577">
    <property type="entry name" value="HTH_HxlR"/>
</dbReference>
<evidence type="ECO:0000313" key="5">
    <source>
        <dbReference type="EMBL" id="MCZ8516681.1"/>
    </source>
</evidence>
<dbReference type="RefSeq" id="WP_269885217.1">
    <property type="nucleotide sequence ID" value="NZ_JAQAGZ010000026.1"/>
</dbReference>
<reference evidence="5 6" key="1">
    <citation type="submission" date="2022-12" db="EMBL/GenBank/DDBJ databases">
        <title>Draft genome sequence of Paenibacillus sp. dW9.</title>
        <authorList>
            <person name="Choi E.-W."/>
            <person name="Kim D.-U."/>
        </authorList>
    </citation>
    <scope>NUCLEOTIDE SEQUENCE [LARGE SCALE GENOMIC DNA]</scope>
    <source>
        <strain evidence="6">dW9</strain>
    </source>
</reference>
<evidence type="ECO:0000256" key="1">
    <source>
        <dbReference type="ARBA" id="ARBA00023015"/>
    </source>
</evidence>
<accession>A0ABT4QJ02</accession>
<sequence>MEENAEMCKVVVALDMIVGKWKPIIIQHMLFNETLRFNELRRLIPAITQRMLTLHLRDLEEQDIVQRVVFPQIPPKVEYSLTKYGRTLEPLLAAMHQWGLAHLEHMEMKKKRHS</sequence>
<feature type="domain" description="HTH hxlR-type" evidence="4">
    <location>
        <begin position="8"/>
        <end position="107"/>
    </location>
</feature>
<keyword evidence="6" id="KW-1185">Reference proteome</keyword>
<comment type="caution">
    <text evidence="5">The sequence shown here is derived from an EMBL/GenBank/DDBJ whole genome shotgun (WGS) entry which is preliminary data.</text>
</comment>
<keyword evidence="2" id="KW-0238">DNA-binding</keyword>
<dbReference type="PANTHER" id="PTHR33204:SF29">
    <property type="entry name" value="TRANSCRIPTIONAL REGULATOR"/>
    <property type="match status" value="1"/>
</dbReference>
<evidence type="ECO:0000256" key="2">
    <source>
        <dbReference type="ARBA" id="ARBA00023125"/>
    </source>
</evidence>
<evidence type="ECO:0000259" key="4">
    <source>
        <dbReference type="PROSITE" id="PS51118"/>
    </source>
</evidence>
<keyword evidence="1" id="KW-0805">Transcription regulation</keyword>
<protein>
    <submittedName>
        <fullName evidence="5">Helix-turn-helix domain-containing protein</fullName>
    </submittedName>
</protein>
<name>A0ABT4QJ02_9BACL</name>
<keyword evidence="3" id="KW-0804">Transcription</keyword>
<dbReference type="PANTHER" id="PTHR33204">
    <property type="entry name" value="TRANSCRIPTIONAL REGULATOR, MARR FAMILY"/>
    <property type="match status" value="1"/>
</dbReference>
<dbReference type="Gene3D" id="1.10.10.10">
    <property type="entry name" value="Winged helix-like DNA-binding domain superfamily/Winged helix DNA-binding domain"/>
    <property type="match status" value="1"/>
</dbReference>
<dbReference type="Pfam" id="PF01638">
    <property type="entry name" value="HxlR"/>
    <property type="match status" value="1"/>
</dbReference>
<dbReference type="InterPro" id="IPR036390">
    <property type="entry name" value="WH_DNA-bd_sf"/>
</dbReference>
<evidence type="ECO:0000256" key="3">
    <source>
        <dbReference type="ARBA" id="ARBA00023163"/>
    </source>
</evidence>
<dbReference type="InterPro" id="IPR036388">
    <property type="entry name" value="WH-like_DNA-bd_sf"/>
</dbReference>